<gene>
    <name evidence="3" type="primary">LOC106746412</name>
</gene>
<evidence type="ECO:0000313" key="2">
    <source>
        <dbReference type="Proteomes" id="UP000515204"/>
    </source>
</evidence>
<dbReference type="RefSeq" id="XP_014478488.1">
    <property type="nucleotide sequence ID" value="XM_014623002.1"/>
</dbReference>
<reference evidence="3" key="1">
    <citation type="submission" date="2025-08" db="UniProtKB">
        <authorList>
            <consortium name="RefSeq"/>
        </authorList>
    </citation>
    <scope>IDENTIFICATION</scope>
</reference>
<dbReference type="AlphaFoldDB" id="A0A6P3XKI7"/>
<evidence type="ECO:0000313" key="3">
    <source>
        <dbReference type="RefSeq" id="XP_014478488.1"/>
    </source>
</evidence>
<organism evidence="2 3">
    <name type="scientific">Dinoponera quadriceps</name>
    <name type="common">South American ant</name>
    <dbReference type="NCBI Taxonomy" id="609295"/>
    <lineage>
        <taxon>Eukaryota</taxon>
        <taxon>Metazoa</taxon>
        <taxon>Ecdysozoa</taxon>
        <taxon>Arthropoda</taxon>
        <taxon>Hexapoda</taxon>
        <taxon>Insecta</taxon>
        <taxon>Pterygota</taxon>
        <taxon>Neoptera</taxon>
        <taxon>Endopterygota</taxon>
        <taxon>Hymenoptera</taxon>
        <taxon>Apocrita</taxon>
        <taxon>Aculeata</taxon>
        <taxon>Formicoidea</taxon>
        <taxon>Formicidae</taxon>
        <taxon>Ponerinae</taxon>
        <taxon>Ponerini</taxon>
        <taxon>Dinoponera</taxon>
    </lineage>
</organism>
<protein>
    <submittedName>
        <fullName evidence="3">Uncharacterized protein LOC106746412</fullName>
    </submittedName>
</protein>
<evidence type="ECO:0000256" key="1">
    <source>
        <dbReference type="SAM" id="SignalP"/>
    </source>
</evidence>
<proteinExistence type="predicted"/>
<feature type="signal peptide" evidence="1">
    <location>
        <begin position="1"/>
        <end position="16"/>
    </location>
</feature>
<dbReference type="Proteomes" id="UP000515204">
    <property type="component" value="Unplaced"/>
</dbReference>
<keyword evidence="2" id="KW-1185">Reference proteome</keyword>
<keyword evidence="1" id="KW-0732">Signal</keyword>
<feature type="chain" id="PRO_5028161398" evidence="1">
    <location>
        <begin position="17"/>
        <end position="106"/>
    </location>
</feature>
<dbReference type="OrthoDB" id="7552742at2759"/>
<dbReference type="GeneID" id="106746412"/>
<sequence length="106" mass="11847">MSRLFLLVLLTHIVLAIEPCIIQQKKAEPDIRVIELDDSSSSESVSSEIVALHLPDRRRREIDSQARNGSCETDEDCGPGAICLLHLTCVRGKWRTIDPPETRPAN</sequence>
<name>A0A6P3XKI7_DINQU</name>
<dbReference type="KEGG" id="dqu:106746412"/>
<accession>A0A6P3XKI7</accession>